<dbReference type="EMBL" id="AP018005">
    <property type="protein sequence ID" value="BBB14691.1"/>
    <property type="molecule type" value="Genomic_DNA"/>
</dbReference>
<feature type="transmembrane region" description="Helical" evidence="1">
    <location>
        <begin position="20"/>
        <end position="40"/>
    </location>
</feature>
<feature type="transmembrane region" description="Helical" evidence="1">
    <location>
        <begin position="115"/>
        <end position="131"/>
    </location>
</feature>
<feature type="transmembrane region" description="Helical" evidence="1">
    <location>
        <begin position="180"/>
        <end position="203"/>
    </location>
</feature>
<dbReference type="AlphaFoldDB" id="A0A2Z5UUM4"/>
<gene>
    <name evidence="2" type="ORF">RVIR1_01530</name>
</gene>
<name>A0A2Z5UUM4_9COXI</name>
<evidence type="ECO:0000313" key="2">
    <source>
        <dbReference type="EMBL" id="BBB14691.1"/>
    </source>
</evidence>
<proteinExistence type="predicted"/>
<organism evidence="2 3">
    <name type="scientific">Candidatus Rickettsiella viridis</name>
    <dbReference type="NCBI Taxonomy" id="676208"/>
    <lineage>
        <taxon>Bacteria</taxon>
        <taxon>Pseudomonadati</taxon>
        <taxon>Pseudomonadota</taxon>
        <taxon>Gammaproteobacteria</taxon>
        <taxon>Legionellales</taxon>
        <taxon>Coxiellaceae</taxon>
        <taxon>Rickettsiella</taxon>
    </lineage>
</organism>
<sequence length="378" mass="42386">MRVRKKYLEKISLFSHSIQAGFFSIIFTFTSNIGGIRIIFERGLHAILFPIAITPDAIASLIALLSFGKAKNKNLGKTFDLIYVPTKAALVFTAVFAGLSVTIVNSLFLTVISSGIIYHTGLGLYNAYQWWKTPENSASHLKLKNLYKNNTINNGISSLIGIIILTGVITTLIFNPLLSAPILAIAGIGTAVMLMLTTTYGVYRHFKQPTIPRPLSLIDSTTPLLANTTESAIPELTGYYYRKFRSEKLSGDNFEEDRAYLLTEIENKKADLDSQIAHSRNKRREFFWPEELKRQAKRAFLQDIFEKLSEFSPKLNNTEFINAINSILSDVQAEAFQSFFRAKSDVGDIVDAIKAFVNLYKDISCELPSKDLHPNNSY</sequence>
<feature type="transmembrane region" description="Helical" evidence="1">
    <location>
        <begin position="46"/>
        <end position="67"/>
    </location>
</feature>
<accession>A0A2Z5UUM4</accession>
<dbReference type="KEGG" id="rvi:RVIR1_01530"/>
<keyword evidence="1" id="KW-0812">Transmembrane</keyword>
<dbReference type="OrthoDB" id="9838211at2"/>
<reference evidence="2 3" key="1">
    <citation type="submission" date="2017-03" db="EMBL/GenBank/DDBJ databases">
        <title>The genome sequence of Candidatus Rickettsiella viridis.</title>
        <authorList>
            <person name="Nikoh N."/>
            <person name="Tsuchida T."/>
            <person name="Yamaguchi K."/>
            <person name="Maeda T."/>
            <person name="Shigenobu S."/>
            <person name="Fukatsu T."/>
        </authorList>
    </citation>
    <scope>NUCLEOTIDE SEQUENCE [LARGE SCALE GENOMIC DNA]</scope>
    <source>
        <strain evidence="2 3">Ap-RA04</strain>
    </source>
</reference>
<dbReference type="RefSeq" id="WP_126322211.1">
    <property type="nucleotide sequence ID" value="NZ_AP018005.1"/>
</dbReference>
<protein>
    <submittedName>
        <fullName evidence="2">Phosphate transporter</fullName>
    </submittedName>
</protein>
<keyword evidence="1" id="KW-1133">Transmembrane helix</keyword>
<feature type="transmembrane region" description="Helical" evidence="1">
    <location>
        <begin position="88"/>
        <end position="109"/>
    </location>
</feature>
<keyword evidence="1" id="KW-0472">Membrane</keyword>
<feature type="transmembrane region" description="Helical" evidence="1">
    <location>
        <begin position="152"/>
        <end position="174"/>
    </location>
</feature>
<keyword evidence="3" id="KW-1185">Reference proteome</keyword>
<evidence type="ECO:0000313" key="3">
    <source>
        <dbReference type="Proteomes" id="UP000282483"/>
    </source>
</evidence>
<dbReference type="Proteomes" id="UP000282483">
    <property type="component" value="Chromosome"/>
</dbReference>
<evidence type="ECO:0000256" key="1">
    <source>
        <dbReference type="SAM" id="Phobius"/>
    </source>
</evidence>